<evidence type="ECO:0000256" key="1">
    <source>
        <dbReference type="SAM" id="MobiDB-lite"/>
    </source>
</evidence>
<dbReference type="AlphaFoldDB" id="A0A132AA40"/>
<sequence>MKSLLVKIPSFSILWSTFCLILFNNIFVDGQADIASIFRDIDRNIPLIGSCDRAVYAGVTNCLANFRPSTTASRSSCCAYRKYRACISGLRDGHSFAVARQRCPPYAISMPVIWAVSDRIIGLRLSSCKEDRNACRSRTTSNGGNKRNKNNGSISRG</sequence>
<dbReference type="VEuPathDB" id="VectorBase:SSCA009174"/>
<comment type="caution">
    <text evidence="2">The sequence shown here is derived from an EMBL/GenBank/DDBJ whole genome shotgun (WGS) entry which is preliminary data.</text>
</comment>
<protein>
    <submittedName>
        <fullName evidence="2">Uncharacterized protein</fullName>
    </submittedName>
</protein>
<evidence type="ECO:0000313" key="2">
    <source>
        <dbReference type="EMBL" id="KPM07777.1"/>
    </source>
</evidence>
<accession>A0A132AA40</accession>
<evidence type="ECO:0000313" key="3">
    <source>
        <dbReference type="Proteomes" id="UP000616769"/>
    </source>
</evidence>
<reference evidence="2 3" key="1">
    <citation type="journal article" date="2015" name="Parasit. Vectors">
        <title>Draft genome of the scabies mite.</title>
        <authorList>
            <person name="Rider S.D.Jr."/>
            <person name="Morgan M.S."/>
            <person name="Arlian L.G."/>
        </authorList>
    </citation>
    <scope>NUCLEOTIDE SEQUENCE [LARGE SCALE GENOMIC DNA]</scope>
    <source>
        <strain evidence="2">Arlian Lab</strain>
    </source>
</reference>
<name>A0A132AA40_SARSC</name>
<proteinExistence type="predicted"/>
<feature type="compositionally biased region" description="Low complexity" evidence="1">
    <location>
        <begin position="141"/>
        <end position="157"/>
    </location>
</feature>
<dbReference type="Proteomes" id="UP000616769">
    <property type="component" value="Unassembled WGS sequence"/>
</dbReference>
<gene>
    <name evidence="2" type="ORF">QR98_0062790</name>
</gene>
<dbReference type="EMBL" id="JXLN01011877">
    <property type="protein sequence ID" value="KPM07777.1"/>
    <property type="molecule type" value="Genomic_DNA"/>
</dbReference>
<dbReference type="OrthoDB" id="6501755at2759"/>
<organism evidence="2 3">
    <name type="scientific">Sarcoptes scabiei</name>
    <name type="common">Itch mite</name>
    <name type="synonym">Acarus scabiei</name>
    <dbReference type="NCBI Taxonomy" id="52283"/>
    <lineage>
        <taxon>Eukaryota</taxon>
        <taxon>Metazoa</taxon>
        <taxon>Ecdysozoa</taxon>
        <taxon>Arthropoda</taxon>
        <taxon>Chelicerata</taxon>
        <taxon>Arachnida</taxon>
        <taxon>Acari</taxon>
        <taxon>Acariformes</taxon>
        <taxon>Sarcoptiformes</taxon>
        <taxon>Astigmata</taxon>
        <taxon>Psoroptidia</taxon>
        <taxon>Sarcoptoidea</taxon>
        <taxon>Sarcoptidae</taxon>
        <taxon>Sarcoptinae</taxon>
        <taxon>Sarcoptes</taxon>
    </lineage>
</organism>
<feature type="region of interest" description="Disordered" evidence="1">
    <location>
        <begin position="134"/>
        <end position="157"/>
    </location>
</feature>